<dbReference type="EMBL" id="FN654374">
    <property type="protein sequence ID" value="CBY32839.1"/>
    <property type="molecule type" value="Genomic_DNA"/>
</dbReference>
<evidence type="ECO:0000256" key="5">
    <source>
        <dbReference type="ARBA" id="ARBA00023136"/>
    </source>
</evidence>
<evidence type="ECO:0000313" key="7">
    <source>
        <dbReference type="EMBL" id="CBY32839.1"/>
    </source>
</evidence>
<feature type="transmembrane region" description="Helical" evidence="6">
    <location>
        <begin position="116"/>
        <end position="132"/>
    </location>
</feature>
<protein>
    <submittedName>
        <fullName evidence="7">Uncharacterized protein</fullName>
    </submittedName>
</protein>
<keyword evidence="4 6" id="KW-1133">Transmembrane helix</keyword>
<feature type="transmembrane region" description="Helical" evidence="6">
    <location>
        <begin position="221"/>
        <end position="246"/>
    </location>
</feature>
<comment type="similarity">
    <text evidence="2">Belongs to the TDE1 family.</text>
</comment>
<dbReference type="Proteomes" id="UP000011014">
    <property type="component" value="Unassembled WGS sequence"/>
</dbReference>
<name>E4YBA2_OIKDI</name>
<comment type="subcellular location">
    <subcellularLocation>
        <location evidence="1">Membrane</location>
        <topology evidence="1">Multi-pass membrane protein</topology>
    </subcellularLocation>
</comment>
<keyword evidence="3 6" id="KW-0812">Transmembrane</keyword>
<evidence type="ECO:0000256" key="4">
    <source>
        <dbReference type="ARBA" id="ARBA00022989"/>
    </source>
</evidence>
<feature type="transmembrane region" description="Helical" evidence="6">
    <location>
        <begin position="86"/>
        <end position="104"/>
    </location>
</feature>
<sequence>MGWFWGGDYFRCSSYFRPIKASTGTRFMYVFVLFIFTSFSVFLLSDTVKQRFFDASFVCNTLKSGYKKHFSFHCDDLTLPAGIYRIFFNLSFFHVILLFVTVGTKTNRSVSARLHNGFWFWKSALLLVNLYATFKVNISPAMNLLMIVGVFGGCMFLIIQLFCLYDLATNVALSWELAALERGYHWNILIWTLSLLFSGISICAYLLMFKIFTASSNGTICVYNATIFGINGTLSLVSILLSFLYLS</sequence>
<accession>E4YBA2</accession>
<evidence type="ECO:0000256" key="1">
    <source>
        <dbReference type="ARBA" id="ARBA00004141"/>
    </source>
</evidence>
<evidence type="ECO:0000256" key="6">
    <source>
        <dbReference type="SAM" id="Phobius"/>
    </source>
</evidence>
<keyword evidence="5 6" id="KW-0472">Membrane</keyword>
<feature type="transmembrane region" description="Helical" evidence="6">
    <location>
        <begin position="27"/>
        <end position="44"/>
    </location>
</feature>
<evidence type="ECO:0000256" key="3">
    <source>
        <dbReference type="ARBA" id="ARBA00022692"/>
    </source>
</evidence>
<feature type="transmembrane region" description="Helical" evidence="6">
    <location>
        <begin position="144"/>
        <end position="168"/>
    </location>
</feature>
<dbReference type="GO" id="GO:0016020">
    <property type="term" value="C:membrane"/>
    <property type="evidence" value="ECO:0007669"/>
    <property type="project" value="UniProtKB-SubCell"/>
</dbReference>
<organism evidence="7">
    <name type="scientific">Oikopleura dioica</name>
    <name type="common">Tunicate</name>
    <dbReference type="NCBI Taxonomy" id="34765"/>
    <lineage>
        <taxon>Eukaryota</taxon>
        <taxon>Metazoa</taxon>
        <taxon>Chordata</taxon>
        <taxon>Tunicata</taxon>
        <taxon>Appendicularia</taxon>
        <taxon>Copelata</taxon>
        <taxon>Oikopleuridae</taxon>
        <taxon>Oikopleura</taxon>
    </lineage>
</organism>
<dbReference type="PANTHER" id="PTHR10383">
    <property type="entry name" value="SERINE INCORPORATOR"/>
    <property type="match status" value="1"/>
</dbReference>
<proteinExistence type="inferred from homology"/>
<reference evidence="7" key="1">
    <citation type="journal article" date="2010" name="Science">
        <title>Plasticity of animal genome architecture unmasked by rapid evolution of a pelagic tunicate.</title>
        <authorList>
            <person name="Denoeud F."/>
            <person name="Henriet S."/>
            <person name="Mungpakdee S."/>
            <person name="Aury J.M."/>
            <person name="Da Silva C."/>
            <person name="Brinkmann H."/>
            <person name="Mikhaleva J."/>
            <person name="Olsen L.C."/>
            <person name="Jubin C."/>
            <person name="Canestro C."/>
            <person name="Bouquet J.M."/>
            <person name="Danks G."/>
            <person name="Poulain J."/>
            <person name="Campsteijn C."/>
            <person name="Adamski M."/>
            <person name="Cross I."/>
            <person name="Yadetie F."/>
            <person name="Muffato M."/>
            <person name="Louis A."/>
            <person name="Butcher S."/>
            <person name="Tsagkogeorga G."/>
            <person name="Konrad A."/>
            <person name="Singh S."/>
            <person name="Jensen M.F."/>
            <person name="Cong E.H."/>
            <person name="Eikeseth-Otteraa H."/>
            <person name="Noel B."/>
            <person name="Anthouard V."/>
            <person name="Porcel B.M."/>
            <person name="Kachouri-Lafond R."/>
            <person name="Nishino A."/>
            <person name="Ugolini M."/>
            <person name="Chourrout P."/>
            <person name="Nishida H."/>
            <person name="Aasland R."/>
            <person name="Huzurbazar S."/>
            <person name="Westhof E."/>
            <person name="Delsuc F."/>
            <person name="Lehrach H."/>
            <person name="Reinhardt R."/>
            <person name="Weissenbach J."/>
            <person name="Roy S.W."/>
            <person name="Artiguenave F."/>
            <person name="Postlethwait J.H."/>
            <person name="Manak J.R."/>
            <person name="Thompson E.M."/>
            <person name="Jaillon O."/>
            <person name="Du Pasquier L."/>
            <person name="Boudinot P."/>
            <person name="Liberles D.A."/>
            <person name="Volff J.N."/>
            <person name="Philippe H."/>
            <person name="Lenhard B."/>
            <person name="Roest Crollius H."/>
            <person name="Wincker P."/>
            <person name="Chourrout D."/>
        </authorList>
    </citation>
    <scope>NUCLEOTIDE SEQUENCE [LARGE SCALE GENOMIC DNA]</scope>
</reference>
<dbReference type="Pfam" id="PF03348">
    <property type="entry name" value="Serinc"/>
    <property type="match status" value="1"/>
</dbReference>
<feature type="transmembrane region" description="Helical" evidence="6">
    <location>
        <begin position="188"/>
        <end position="209"/>
    </location>
</feature>
<gene>
    <name evidence="7" type="ORF">GSOID_T00032195001</name>
</gene>
<dbReference type="AlphaFoldDB" id="E4YBA2"/>
<dbReference type="PANTHER" id="PTHR10383:SF9">
    <property type="entry name" value="SERINE INCORPORATOR, ISOFORM F"/>
    <property type="match status" value="1"/>
</dbReference>
<dbReference type="InterPro" id="IPR005016">
    <property type="entry name" value="TDE1/TMS"/>
</dbReference>
<evidence type="ECO:0000256" key="2">
    <source>
        <dbReference type="ARBA" id="ARBA00006665"/>
    </source>
</evidence>